<proteinExistence type="predicted"/>
<comment type="caution">
    <text evidence="3">The sequence shown here is derived from an EMBL/GenBank/DDBJ whole genome shotgun (WGS) entry which is preliminary data.</text>
</comment>
<gene>
    <name evidence="3" type="ORF">AB3X52_11640</name>
</gene>
<dbReference type="Pfam" id="PF06259">
    <property type="entry name" value="Abhydrolase_8"/>
    <property type="match status" value="1"/>
</dbReference>
<evidence type="ECO:0000259" key="2">
    <source>
        <dbReference type="Pfam" id="PF06259"/>
    </source>
</evidence>
<evidence type="ECO:0000313" key="3">
    <source>
        <dbReference type="EMBL" id="MEX0428272.1"/>
    </source>
</evidence>
<dbReference type="EMBL" id="JBFPJR010000018">
    <property type="protein sequence ID" value="MEX0428272.1"/>
    <property type="molecule type" value="Genomic_DNA"/>
</dbReference>
<keyword evidence="3" id="KW-0378">Hydrolase</keyword>
<organism evidence="3 4">
    <name type="scientific">Nocardioides eburneus</name>
    <dbReference type="NCBI Taxonomy" id="3231482"/>
    <lineage>
        <taxon>Bacteria</taxon>
        <taxon>Bacillati</taxon>
        <taxon>Actinomycetota</taxon>
        <taxon>Actinomycetes</taxon>
        <taxon>Propionibacteriales</taxon>
        <taxon>Nocardioidaceae</taxon>
        <taxon>Nocardioides</taxon>
    </lineage>
</organism>
<feature type="domain" description="DUF1023" evidence="2">
    <location>
        <begin position="307"/>
        <end position="478"/>
    </location>
</feature>
<name>A0ABV3SZA1_9ACTN</name>
<evidence type="ECO:0000256" key="1">
    <source>
        <dbReference type="SAM" id="MobiDB-lite"/>
    </source>
</evidence>
<dbReference type="RefSeq" id="WP_367994240.1">
    <property type="nucleotide sequence ID" value="NZ_JBFPJR010000018.1"/>
</dbReference>
<dbReference type="Proteomes" id="UP001556631">
    <property type="component" value="Unassembled WGS sequence"/>
</dbReference>
<sequence>MTLLHRPTPMPAWTADPAAVTDYGTEILALSAVLDDCGSFASGGARCPSWTGDGGTAYATGVAGLGRRADALSLASRDVGNKVVAHAEELADLHGRHVDLSRRERELDRLVAQVAVAGEAGVVWGLFGIVGPAALDQMLAAYEADRRTWISDLAAAEQAIVRALSRTLTASDVQRTYADLPDPADAVAHTVPGAGASPARMRAWWAGLTLAEQQALIAAHPELVGNRDGLPAWARNAANAVALDRDLATVGAVPPELRTPEEQARYDHAVAADEARQAIEDQAVDVRTGDRVSPQIYLYDPAAFGGDGAIAMSVGDLDTADNVAVTVPGFGTDMDSAPFQATRAIALHQAMQFESPTGQAAMFWIGYDAPDNLPWDGGLDAAGVVTERMAAAGGDRLADTLDGLDAMRDHPAHLTVVGHSYGSTTVGHALHDHHTGVDDAVFVGSPGVGGDTRTAADLDVPAGHVWAGADSRDPITRLGDTGAVGLGTVGGGGLGRNPVEDGFGAIRFQAESITHGGLFDDHGKYFDPDTESLANISHVATGDYGRVTTAPGVHDPGPDVGDAWDAAEHAAGAGGHLLHGLTHPWDQLGDLAAAGQDLAQGGADLGGPLEDPEAGRAATSPRTHGA</sequence>
<dbReference type="SUPFAM" id="SSF53474">
    <property type="entry name" value="alpha/beta-Hydrolases"/>
    <property type="match status" value="1"/>
</dbReference>
<reference evidence="3 4" key="1">
    <citation type="submission" date="2024-07" db="EMBL/GenBank/DDBJ databases">
        <authorList>
            <person name="Lee S."/>
            <person name="Kang M."/>
        </authorList>
    </citation>
    <scope>NUCLEOTIDE SEQUENCE [LARGE SCALE GENOMIC DNA]</scope>
    <source>
        <strain evidence="3 4">DS6</strain>
    </source>
</reference>
<dbReference type="InterPro" id="IPR010427">
    <property type="entry name" value="DUF1023"/>
</dbReference>
<dbReference type="GO" id="GO:0016787">
    <property type="term" value="F:hydrolase activity"/>
    <property type="evidence" value="ECO:0007669"/>
    <property type="project" value="UniProtKB-KW"/>
</dbReference>
<evidence type="ECO:0000313" key="4">
    <source>
        <dbReference type="Proteomes" id="UP001556631"/>
    </source>
</evidence>
<dbReference type="InterPro" id="IPR029058">
    <property type="entry name" value="AB_hydrolase_fold"/>
</dbReference>
<keyword evidence="4" id="KW-1185">Reference proteome</keyword>
<accession>A0ABV3SZA1</accession>
<protein>
    <submittedName>
        <fullName evidence="3">Alpha/beta hydrolase</fullName>
    </submittedName>
</protein>
<feature type="region of interest" description="Disordered" evidence="1">
    <location>
        <begin position="599"/>
        <end position="626"/>
    </location>
</feature>
<dbReference type="Gene3D" id="3.40.50.1820">
    <property type="entry name" value="alpha/beta hydrolase"/>
    <property type="match status" value="1"/>
</dbReference>